<feature type="compositionally biased region" description="Basic and acidic residues" evidence="5">
    <location>
        <begin position="796"/>
        <end position="808"/>
    </location>
</feature>
<dbReference type="InterPro" id="IPR011011">
    <property type="entry name" value="Znf_FYVE_PHD"/>
</dbReference>
<dbReference type="PROSITE" id="PS01359">
    <property type="entry name" value="ZF_PHD_1"/>
    <property type="match status" value="2"/>
</dbReference>
<evidence type="ECO:0000259" key="7">
    <source>
        <dbReference type="PROSITE" id="PS51805"/>
    </source>
</evidence>
<feature type="compositionally biased region" description="Low complexity" evidence="5">
    <location>
        <begin position="82"/>
        <end position="109"/>
    </location>
</feature>
<proteinExistence type="predicted"/>
<evidence type="ECO:0000256" key="2">
    <source>
        <dbReference type="ARBA" id="ARBA00022771"/>
    </source>
</evidence>
<dbReference type="RefSeq" id="XP_018494139.1">
    <property type="nucleotide sequence ID" value="XM_018638623.1"/>
</dbReference>
<dbReference type="Pfam" id="PF13832">
    <property type="entry name" value="zf-HC5HC2H_2"/>
    <property type="match status" value="1"/>
</dbReference>
<dbReference type="GO" id="GO:0008270">
    <property type="term" value="F:zinc ion binding"/>
    <property type="evidence" value="ECO:0007669"/>
    <property type="project" value="UniProtKB-KW"/>
</dbReference>
<feature type="compositionally biased region" description="Basic residues" evidence="5">
    <location>
        <begin position="809"/>
        <end position="820"/>
    </location>
</feature>
<feature type="compositionally biased region" description="Basic and acidic residues" evidence="5">
    <location>
        <begin position="48"/>
        <end position="76"/>
    </location>
</feature>
<evidence type="ECO:0000256" key="5">
    <source>
        <dbReference type="SAM" id="MobiDB-lite"/>
    </source>
</evidence>
<dbReference type="InterPro" id="IPR013083">
    <property type="entry name" value="Znf_RING/FYVE/PHD"/>
</dbReference>
<dbReference type="PANTHER" id="PTHR13793">
    <property type="entry name" value="PHD FINGER PROTEINS"/>
    <property type="match status" value="1"/>
</dbReference>
<dbReference type="GeneID" id="100907309"/>
<evidence type="ECO:0000259" key="6">
    <source>
        <dbReference type="PROSITE" id="PS50016"/>
    </source>
</evidence>
<feature type="region of interest" description="Disordered" evidence="5">
    <location>
        <begin position="965"/>
        <end position="994"/>
    </location>
</feature>
<feature type="compositionally biased region" description="Basic and acidic residues" evidence="5">
    <location>
        <begin position="748"/>
        <end position="762"/>
    </location>
</feature>
<dbReference type="SMART" id="SM00249">
    <property type="entry name" value="PHD"/>
    <property type="match status" value="4"/>
</dbReference>
<dbReference type="Gene3D" id="3.30.40.10">
    <property type="entry name" value="Zinc/RING finger domain, C3HC4 (zinc finger)"/>
    <property type="match status" value="4"/>
</dbReference>
<feature type="compositionally biased region" description="Basic residues" evidence="5">
    <location>
        <begin position="701"/>
        <end position="714"/>
    </location>
</feature>
<sequence>MDKASDDISDKEVDADIEDGALDQKSAEVSEGSPRSTDGNASTALAENGKDSDEQVPDPEPRPAETEALKSEEENRQGPASAQASAAVEPTPAAAPTAAAISAAAAAEVGSSTSRSKDPEERQFEENVKYLYRSHQREPGKRRVKPNLQLLEMDLNLPEEDSEDDSDYKVDGDEDQGDDDEEDDDDDATDDDDEAAAATNEDGKAKDACANGGDPSDRKKSESEGMNGLLSAVEKAKQLSEGGLTNGVLKVNVCNICLGDMSGETDEIVECDNCGVTVHEGCYGVSDGDSVLSTGSSSSTEPWFCDSCKAGVEKPKCELCPNMGGIFKETDAGRWVHLVCALYTPGCAFGSTEKLTPVTLFEMQYSKWGAKPCHLCEDPLMARTGVTINCDAGMCRISFHVTCAQRQGLLSDANPEYIADPFYAHCKVHVDKMKMRTKKRNWALIQYQVRMKREKEQREELEGQQPPKEKERILRKLNWLRERYAIKKENNTKVWLPTQKMPRFMPSSATAIEKYRKKAELYGLTHLLVAPPEDRRWHTQVSFSVDFVSYFLDRQRRIKESEKTLEKMIEESTMLRRQQALMSELYEKVSGVCKAERAHNRHMIEVLNKLWAPLRLLGIKFEPQMLRDHAERQGFTSPQKMLKSCKVCSSVEEQHQQIECEQCHATFHLFCLNPPLTRFPKKTKGINWLCEDCLEANKTAHERKKALPSARRSRQQSSRMARATSEESVSRPPRGKAKKKPARKSAAKAKEKTSKEEAKEATDPETEDDATAAVAPTDTATASSENAETETVDESPTEKEKSPAEKAPRTSKGRKRRKTPVKVGGSASKKRKSTTQTASEDAESAAVDSTDTKEQIETESEQADDLKTQKQLTDEPEDMDVPVSKDEETKAEIKKKETEVHTKSDKKDCNAESSGKKHCVKCESSDTNQIVVCDECNRGIHWSCLEPPVKKNPKPRGYTWTCEECENKDSKTEPSPSKTESPVRKDDSKDEHTG</sequence>
<dbReference type="CDD" id="cd15563">
    <property type="entry name" value="PHD3_PHF14"/>
    <property type="match status" value="1"/>
</dbReference>
<dbReference type="PROSITE" id="PS50016">
    <property type="entry name" value="ZF_PHD_2"/>
    <property type="match status" value="3"/>
</dbReference>
<feature type="compositionally biased region" description="Basic and acidic residues" evidence="5">
    <location>
        <begin position="115"/>
        <end position="128"/>
    </location>
</feature>
<feature type="domain" description="PHD-type" evidence="6">
    <location>
        <begin position="251"/>
        <end position="311"/>
    </location>
</feature>
<dbReference type="CDD" id="cd15674">
    <property type="entry name" value="ePHD_PHF14"/>
    <property type="match status" value="1"/>
</dbReference>
<dbReference type="GO" id="GO:0006357">
    <property type="term" value="P:regulation of transcription by RNA polymerase II"/>
    <property type="evidence" value="ECO:0007669"/>
    <property type="project" value="TreeGrafter"/>
</dbReference>
<dbReference type="PROSITE" id="PS51805">
    <property type="entry name" value="EPHD"/>
    <property type="match status" value="1"/>
</dbReference>
<feature type="compositionally biased region" description="Acidic residues" evidence="5">
    <location>
        <begin position="157"/>
        <end position="195"/>
    </location>
</feature>
<protein>
    <submittedName>
        <fullName evidence="9">PHD finger protein 14</fullName>
    </submittedName>
</protein>
<dbReference type="Proteomes" id="UP000694867">
    <property type="component" value="Unplaced"/>
</dbReference>
<feature type="region of interest" description="Disordered" evidence="5">
    <location>
        <begin position="1"/>
        <end position="225"/>
    </location>
</feature>
<dbReference type="Pfam" id="PF00628">
    <property type="entry name" value="PHD"/>
    <property type="match status" value="3"/>
</dbReference>
<accession>A0AAJ7P9R0</accession>
<evidence type="ECO:0000256" key="1">
    <source>
        <dbReference type="ARBA" id="ARBA00022723"/>
    </source>
</evidence>
<dbReference type="InterPro" id="IPR050701">
    <property type="entry name" value="Histone_Mod_Regulator"/>
</dbReference>
<keyword evidence="8" id="KW-1185">Reference proteome</keyword>
<dbReference type="CDD" id="cd15561">
    <property type="entry name" value="PHD1_PHF14"/>
    <property type="match status" value="1"/>
</dbReference>
<gene>
    <name evidence="9" type="primary">LOC100907309</name>
</gene>
<feature type="domain" description="PHD-type" evidence="6">
    <location>
        <begin position="642"/>
        <end position="696"/>
    </location>
</feature>
<evidence type="ECO:0000256" key="3">
    <source>
        <dbReference type="ARBA" id="ARBA00022833"/>
    </source>
</evidence>
<feature type="compositionally biased region" description="Basic and acidic residues" evidence="5">
    <location>
        <begin position="981"/>
        <end position="994"/>
    </location>
</feature>
<evidence type="ECO:0000313" key="8">
    <source>
        <dbReference type="Proteomes" id="UP000694867"/>
    </source>
</evidence>
<feature type="compositionally biased region" description="Polar residues" evidence="5">
    <location>
        <begin position="33"/>
        <end position="45"/>
    </location>
</feature>
<dbReference type="AlphaFoldDB" id="A0AAJ7P9R0"/>
<dbReference type="InterPro" id="IPR019786">
    <property type="entry name" value="Zinc_finger_PHD-type_CS"/>
</dbReference>
<evidence type="ECO:0000313" key="9">
    <source>
        <dbReference type="RefSeq" id="XP_018494139.1"/>
    </source>
</evidence>
<feature type="compositionally biased region" description="Low complexity" evidence="5">
    <location>
        <begin position="771"/>
        <end position="782"/>
    </location>
</feature>
<feature type="region of interest" description="Disordered" evidence="5">
    <location>
        <begin position="701"/>
        <end position="913"/>
    </location>
</feature>
<keyword evidence="1" id="KW-0479">Metal-binding</keyword>
<evidence type="ECO:0000256" key="4">
    <source>
        <dbReference type="PROSITE-ProRule" id="PRU00146"/>
    </source>
</evidence>
<dbReference type="InterPro" id="IPR001965">
    <property type="entry name" value="Znf_PHD"/>
</dbReference>
<dbReference type="SUPFAM" id="SSF57903">
    <property type="entry name" value="FYVE/PHD zinc finger"/>
    <property type="match status" value="3"/>
</dbReference>
<feature type="domain" description="PHD-type" evidence="6">
    <location>
        <begin position="916"/>
        <end position="968"/>
    </location>
</feature>
<feature type="domain" description="PHD-type" evidence="7">
    <location>
        <begin position="314"/>
        <end position="430"/>
    </location>
</feature>
<feature type="compositionally biased region" description="Basic and acidic residues" evidence="5">
    <location>
        <begin position="1"/>
        <end position="14"/>
    </location>
</feature>
<feature type="compositionally biased region" description="Basic residues" evidence="5">
    <location>
        <begin position="733"/>
        <end position="747"/>
    </location>
</feature>
<organism evidence="8 9">
    <name type="scientific">Galendromus occidentalis</name>
    <name type="common">western predatory mite</name>
    <dbReference type="NCBI Taxonomy" id="34638"/>
    <lineage>
        <taxon>Eukaryota</taxon>
        <taxon>Metazoa</taxon>
        <taxon>Ecdysozoa</taxon>
        <taxon>Arthropoda</taxon>
        <taxon>Chelicerata</taxon>
        <taxon>Arachnida</taxon>
        <taxon>Acari</taxon>
        <taxon>Parasitiformes</taxon>
        <taxon>Mesostigmata</taxon>
        <taxon>Gamasina</taxon>
        <taxon>Phytoseioidea</taxon>
        <taxon>Phytoseiidae</taxon>
        <taxon>Typhlodrominae</taxon>
        <taxon>Galendromus</taxon>
    </lineage>
</organism>
<name>A0AAJ7P9R0_9ACAR</name>
<reference evidence="9" key="1">
    <citation type="submission" date="2025-08" db="UniProtKB">
        <authorList>
            <consortium name="RefSeq"/>
        </authorList>
    </citation>
    <scope>IDENTIFICATION</scope>
</reference>
<dbReference type="PANTHER" id="PTHR13793:SF150">
    <property type="entry name" value="PHD FINGER PROTEIN 14"/>
    <property type="match status" value="1"/>
</dbReference>
<keyword evidence="3" id="KW-0862">Zinc</keyword>
<feature type="compositionally biased region" description="Basic and acidic residues" evidence="5">
    <location>
        <begin position="883"/>
        <end position="910"/>
    </location>
</feature>
<dbReference type="KEGG" id="goe:100907309"/>
<keyword evidence="2 4" id="KW-0863">Zinc-finger</keyword>
<dbReference type="InterPro" id="IPR019787">
    <property type="entry name" value="Znf_PHD-finger"/>
</dbReference>
<dbReference type="InterPro" id="IPR034732">
    <property type="entry name" value="EPHD"/>
</dbReference>